<dbReference type="PANTHER" id="PTHR21485">
    <property type="entry name" value="HAD SUPERFAMILY MEMBERS CMAS AND KDSC"/>
    <property type="match status" value="1"/>
</dbReference>
<dbReference type="InterPro" id="IPR029044">
    <property type="entry name" value="Nucleotide-diphossugar_trans"/>
</dbReference>
<accession>A0A4Y5YCM7</accession>
<dbReference type="InterPro" id="IPR050793">
    <property type="entry name" value="CMP-NeuNAc_synthase"/>
</dbReference>
<keyword evidence="1" id="KW-0808">Transferase</keyword>
<dbReference type="Pfam" id="PF02348">
    <property type="entry name" value="CTP_transf_3"/>
    <property type="match status" value="1"/>
</dbReference>
<dbReference type="Proteomes" id="UP000319809">
    <property type="component" value="Chromosome"/>
</dbReference>
<dbReference type="EMBL" id="CP041036">
    <property type="protein sequence ID" value="QDE30502.1"/>
    <property type="molecule type" value="Genomic_DNA"/>
</dbReference>
<dbReference type="Gene3D" id="3.90.550.10">
    <property type="entry name" value="Spore Coat Polysaccharide Biosynthesis Protein SpsA, Chain A"/>
    <property type="match status" value="1"/>
</dbReference>
<dbReference type="KEGG" id="spol:FH971_05630"/>
<dbReference type="GO" id="GO:0008781">
    <property type="term" value="F:N-acylneuraminate cytidylyltransferase activity"/>
    <property type="evidence" value="ECO:0007669"/>
    <property type="project" value="TreeGrafter"/>
</dbReference>
<organism evidence="1 2">
    <name type="scientific">Shewanella polaris</name>
    <dbReference type="NCBI Taxonomy" id="2588449"/>
    <lineage>
        <taxon>Bacteria</taxon>
        <taxon>Pseudomonadati</taxon>
        <taxon>Pseudomonadota</taxon>
        <taxon>Gammaproteobacteria</taxon>
        <taxon>Alteromonadales</taxon>
        <taxon>Shewanellaceae</taxon>
        <taxon>Shewanella</taxon>
    </lineage>
</organism>
<keyword evidence="1" id="KW-0548">Nucleotidyltransferase</keyword>
<evidence type="ECO:0000313" key="1">
    <source>
        <dbReference type="EMBL" id="QDE30502.1"/>
    </source>
</evidence>
<protein>
    <submittedName>
        <fullName evidence="1">Pseudaminic acid cytidylyltransferase</fullName>
        <ecNumber evidence="1">2.7.7.81</ecNumber>
    </submittedName>
</protein>
<dbReference type="RefSeq" id="WP_140233657.1">
    <property type="nucleotide sequence ID" value="NZ_CP041036.1"/>
</dbReference>
<sequence>MTRILAIIPARAGSKRIPGKNLKNFLGKEIISYPIKALLAVNDIDTVIVSTDSEKIKSIALNYGASVPFIRSKKNSDDFATTFDVIEEVLSNCDRNFDLVCCVYPTSVFVTSNMLSEAIQVLQSNATASSIASVLEYSHPIQRSLIRKDGFLVSNHPECYNMRSQDLAVNYHDAGQFYIFKPDVVMTEKRLITDACIPFVINPNDAHDIDTIDDWKLAELKYKFKTHKVNK</sequence>
<reference evidence="1 2" key="1">
    <citation type="submission" date="2019-06" db="EMBL/GenBank/DDBJ databases">
        <title>The genome of Shewanella sp. SM1901.</title>
        <authorList>
            <person name="Cha Q."/>
        </authorList>
    </citation>
    <scope>NUCLEOTIDE SEQUENCE [LARGE SCALE GENOMIC DNA]</scope>
    <source>
        <strain evidence="1 2">SM1901</strain>
    </source>
</reference>
<keyword evidence="2" id="KW-1185">Reference proteome</keyword>
<dbReference type="PANTHER" id="PTHR21485:SF6">
    <property type="entry name" value="N-ACYLNEURAMINATE CYTIDYLYLTRANSFERASE-RELATED"/>
    <property type="match status" value="1"/>
</dbReference>
<evidence type="ECO:0000313" key="2">
    <source>
        <dbReference type="Proteomes" id="UP000319809"/>
    </source>
</evidence>
<dbReference type="InterPro" id="IPR020039">
    <property type="entry name" value="PseF"/>
</dbReference>
<dbReference type="AlphaFoldDB" id="A0A4Y5YCM7"/>
<name>A0A4Y5YCM7_9GAMM</name>
<gene>
    <name evidence="1" type="primary">pseF</name>
    <name evidence="1" type="ORF">FH971_05630</name>
</gene>
<dbReference type="SUPFAM" id="SSF53448">
    <property type="entry name" value="Nucleotide-diphospho-sugar transferases"/>
    <property type="match status" value="1"/>
</dbReference>
<dbReference type="EC" id="2.7.7.81" evidence="1"/>
<proteinExistence type="predicted"/>
<dbReference type="CDD" id="cd02513">
    <property type="entry name" value="CMP-NeuAc_Synthase"/>
    <property type="match status" value="1"/>
</dbReference>
<dbReference type="NCBIfam" id="TIGR03584">
    <property type="entry name" value="PseF"/>
    <property type="match status" value="1"/>
</dbReference>
<dbReference type="InterPro" id="IPR003329">
    <property type="entry name" value="Cytidylyl_trans"/>
</dbReference>